<dbReference type="Pfam" id="PF06813">
    <property type="entry name" value="Nodulin-like"/>
    <property type="match status" value="1"/>
</dbReference>
<dbReference type="Proteomes" id="UP000662931">
    <property type="component" value="Chromosome 2"/>
</dbReference>
<evidence type="ECO:0000256" key="4">
    <source>
        <dbReference type="ARBA" id="ARBA00023136"/>
    </source>
</evidence>
<feature type="compositionally biased region" description="Polar residues" evidence="5">
    <location>
        <begin position="436"/>
        <end position="446"/>
    </location>
</feature>
<feature type="domain" description="Nodulin-like" evidence="7">
    <location>
        <begin position="10"/>
        <end position="199"/>
    </location>
</feature>
<keyword evidence="3 6" id="KW-1133">Transmembrane helix</keyword>
<organism evidence="9 10">
    <name type="scientific">Eeniella nana</name>
    <name type="common">Yeast</name>
    <name type="synonym">Brettanomyces nanus</name>
    <dbReference type="NCBI Taxonomy" id="13502"/>
    <lineage>
        <taxon>Eukaryota</taxon>
        <taxon>Fungi</taxon>
        <taxon>Dikarya</taxon>
        <taxon>Ascomycota</taxon>
        <taxon>Saccharomycotina</taxon>
        <taxon>Pichiomycetes</taxon>
        <taxon>Pichiales</taxon>
        <taxon>Pichiaceae</taxon>
        <taxon>Brettanomyces</taxon>
    </lineage>
</organism>
<dbReference type="InterPro" id="IPR056555">
    <property type="entry name" value="NFD4_C"/>
</dbReference>
<evidence type="ECO:0000256" key="5">
    <source>
        <dbReference type="SAM" id="MobiDB-lite"/>
    </source>
</evidence>
<dbReference type="InterPro" id="IPR036259">
    <property type="entry name" value="MFS_trans_sf"/>
</dbReference>
<keyword evidence="2 6" id="KW-0812">Transmembrane</keyword>
<dbReference type="EMBL" id="CP064813">
    <property type="protein sequence ID" value="QPG75282.1"/>
    <property type="molecule type" value="Genomic_DNA"/>
</dbReference>
<feature type="transmembrane region" description="Helical" evidence="6">
    <location>
        <begin position="46"/>
        <end position="67"/>
    </location>
</feature>
<feature type="transmembrane region" description="Helical" evidence="6">
    <location>
        <begin position="724"/>
        <end position="744"/>
    </location>
</feature>
<evidence type="ECO:0008006" key="11">
    <source>
        <dbReference type="Google" id="ProtNLM"/>
    </source>
</evidence>
<dbReference type="Pfam" id="PF23262">
    <property type="entry name" value="NFD4_C"/>
    <property type="match status" value="1"/>
</dbReference>
<feature type="transmembrane region" description="Helical" evidence="6">
    <location>
        <begin position="638"/>
        <end position="656"/>
    </location>
</feature>
<protein>
    <recommendedName>
        <fullName evidence="11">Nodulin-like domain-containing protein</fullName>
    </recommendedName>
</protein>
<feature type="transmembrane region" description="Helical" evidence="6">
    <location>
        <begin position="142"/>
        <end position="160"/>
    </location>
</feature>
<reference evidence="9" key="1">
    <citation type="submission" date="2020-10" db="EMBL/GenBank/DDBJ databases">
        <authorList>
            <person name="Roach M.J.R."/>
        </authorList>
    </citation>
    <scope>NUCLEOTIDE SEQUENCE</scope>
    <source>
        <strain evidence="9">CBS 1945</strain>
    </source>
</reference>
<sequence>MSLRYMKGISLLVSSFVSLASGTPYLYGIYSPQLLARCGFSALDSSYLSFSTNIGSSICGFFAGLLIDRFGPQLATGLGALLEFSGFYILYLSYRYELHRFDLLLVAMVNVGFGSVLAYFSTLKVSTINFPHNKGAANSCPVSAYGLAALFYAFISTIFFPDNTQGLLRFIALFAGIVMGIGVVFVRIYDDNGDADLEDNSTTPVVSSGMADSDESGFKYILKGHRGSLAQVNLIRSESSASLFSTVSEASSLSGSLSRSSSYSSCSGNDSGPSEAFPIDMPRTDSHSHLSTARGSIHPSVGSLLSASPSPVDLKARAQSRLTPHSTPLGTPHAQPSWFAAASQIRNHRDDERAVLSTNVAGKLSRSNSSSLSFTARSSTAAIENYQSPGELEGPMGAGEPPATSSNLARQPRKNSGPTLSAADTPDVPSLESRHGSPSTNKSSGSVLVESMPSVSGVFSSHPEVDEAKSAKYLEIFNKRKAKVRKNKHLHDSHLHHHSHKHITAKDHVLGLLRNKLFLSHYVLNAFYCSIGQLYIYSVGFIVKAQLNNQKLNPSLLVLTKLMLTGDGADEDLASPYQALQVSIISFANFLGRIISGPMSDFFAKTLKMSRIWVIMIALAFSTLGQISLLIFNDISSLSFTSLLIGVSYGAVYGTLPSLTAESFGSQNFATTWALIGTGPIMVFLALSNYFGKDYDNHSQFVDDGQGNLIKVCLKGGACYRNVFWLNTCICCTLFVGYSVLLRVSKKIK</sequence>
<feature type="transmembrane region" description="Helical" evidence="6">
    <location>
        <begin position="522"/>
        <end position="543"/>
    </location>
</feature>
<evidence type="ECO:0000259" key="8">
    <source>
        <dbReference type="Pfam" id="PF23262"/>
    </source>
</evidence>
<feature type="domain" description="NFD4 C-terminal" evidence="8">
    <location>
        <begin position="581"/>
        <end position="733"/>
    </location>
</feature>
<evidence type="ECO:0000256" key="6">
    <source>
        <dbReference type="SAM" id="Phobius"/>
    </source>
</evidence>
<dbReference type="AlphaFoldDB" id="A0A875S5H1"/>
<accession>A0A875S5H1</accession>
<dbReference type="InterPro" id="IPR010658">
    <property type="entry name" value="Nodulin-like"/>
</dbReference>
<feature type="transmembrane region" description="Helical" evidence="6">
    <location>
        <begin position="74"/>
        <end position="91"/>
    </location>
</feature>
<evidence type="ECO:0000313" key="10">
    <source>
        <dbReference type="Proteomes" id="UP000662931"/>
    </source>
</evidence>
<evidence type="ECO:0000259" key="7">
    <source>
        <dbReference type="Pfam" id="PF06813"/>
    </source>
</evidence>
<feature type="compositionally biased region" description="Low complexity" evidence="5">
    <location>
        <begin position="254"/>
        <end position="274"/>
    </location>
</feature>
<dbReference type="Gene3D" id="1.20.1250.20">
    <property type="entry name" value="MFS general substrate transporter like domains"/>
    <property type="match status" value="2"/>
</dbReference>
<feature type="compositionally biased region" description="Polar residues" evidence="5">
    <location>
        <begin position="403"/>
        <end position="419"/>
    </location>
</feature>
<feature type="transmembrane region" description="Helical" evidence="6">
    <location>
        <begin position="166"/>
        <end position="186"/>
    </location>
</feature>
<evidence type="ECO:0000256" key="1">
    <source>
        <dbReference type="ARBA" id="ARBA00004141"/>
    </source>
</evidence>
<dbReference type="PANTHER" id="PTHR21576">
    <property type="entry name" value="UNCHARACTERIZED NODULIN-LIKE PROTEIN"/>
    <property type="match status" value="1"/>
</dbReference>
<feature type="transmembrane region" description="Helical" evidence="6">
    <location>
        <begin position="668"/>
        <end position="691"/>
    </location>
</feature>
<feature type="region of interest" description="Disordered" evidence="5">
    <location>
        <begin position="387"/>
        <end position="447"/>
    </location>
</feature>
<feature type="region of interest" description="Disordered" evidence="5">
    <location>
        <begin position="254"/>
        <end position="335"/>
    </location>
</feature>
<evidence type="ECO:0000256" key="2">
    <source>
        <dbReference type="ARBA" id="ARBA00022692"/>
    </source>
</evidence>
<feature type="transmembrane region" description="Helical" evidence="6">
    <location>
        <begin position="103"/>
        <end position="121"/>
    </location>
</feature>
<dbReference type="KEGG" id="bnn:FOA43_002633"/>
<evidence type="ECO:0000313" key="9">
    <source>
        <dbReference type="EMBL" id="QPG75282.1"/>
    </source>
</evidence>
<dbReference type="RefSeq" id="XP_038778847.1">
    <property type="nucleotide sequence ID" value="XM_038922919.1"/>
</dbReference>
<dbReference type="GeneID" id="62196034"/>
<keyword evidence="4 6" id="KW-0472">Membrane</keyword>
<name>A0A875S5H1_EENNA</name>
<feature type="transmembrane region" description="Helical" evidence="6">
    <location>
        <begin position="612"/>
        <end position="632"/>
    </location>
</feature>
<gene>
    <name evidence="9" type="ORF">FOA43_002633</name>
</gene>
<dbReference type="PANTHER" id="PTHR21576:SF166">
    <property type="entry name" value="ADR278WP"/>
    <property type="match status" value="1"/>
</dbReference>
<feature type="compositionally biased region" description="Polar residues" evidence="5">
    <location>
        <begin position="320"/>
        <end position="329"/>
    </location>
</feature>
<comment type="subcellular location">
    <subcellularLocation>
        <location evidence="1">Membrane</location>
        <topology evidence="1">Multi-pass membrane protein</topology>
    </subcellularLocation>
</comment>
<keyword evidence="10" id="KW-1185">Reference proteome</keyword>
<dbReference type="SUPFAM" id="SSF103473">
    <property type="entry name" value="MFS general substrate transporter"/>
    <property type="match status" value="2"/>
</dbReference>
<dbReference type="GO" id="GO:0000329">
    <property type="term" value="C:fungal-type vacuole membrane"/>
    <property type="evidence" value="ECO:0007669"/>
    <property type="project" value="TreeGrafter"/>
</dbReference>
<dbReference type="OrthoDB" id="410267at2759"/>
<evidence type="ECO:0000256" key="3">
    <source>
        <dbReference type="ARBA" id="ARBA00022989"/>
    </source>
</evidence>
<feature type="transmembrane region" description="Helical" evidence="6">
    <location>
        <begin position="573"/>
        <end position="591"/>
    </location>
</feature>
<proteinExistence type="predicted"/>